<feature type="region of interest" description="Disordered" evidence="1">
    <location>
        <begin position="7"/>
        <end position="37"/>
    </location>
</feature>
<organism evidence="2 3">
    <name type="scientific">Roseovarius pacificus</name>
    <dbReference type="NCBI Taxonomy" id="337701"/>
    <lineage>
        <taxon>Bacteria</taxon>
        <taxon>Pseudomonadati</taxon>
        <taxon>Pseudomonadota</taxon>
        <taxon>Alphaproteobacteria</taxon>
        <taxon>Rhodobacterales</taxon>
        <taxon>Roseobacteraceae</taxon>
        <taxon>Roseovarius</taxon>
    </lineage>
</organism>
<evidence type="ECO:0000256" key="1">
    <source>
        <dbReference type="SAM" id="MobiDB-lite"/>
    </source>
</evidence>
<keyword evidence="3" id="KW-1185">Reference proteome</keyword>
<dbReference type="AlphaFoldDB" id="A0A1M7CGJ0"/>
<name>A0A1M7CGJ0_9RHOB</name>
<protein>
    <submittedName>
        <fullName evidence="2">Uncharacterized protein</fullName>
    </submittedName>
</protein>
<gene>
    <name evidence="2" type="ORF">SAMN05444398_104230</name>
</gene>
<reference evidence="2 3" key="1">
    <citation type="submission" date="2016-11" db="EMBL/GenBank/DDBJ databases">
        <authorList>
            <person name="Jaros S."/>
            <person name="Januszkiewicz K."/>
            <person name="Wedrychowicz H."/>
        </authorList>
    </citation>
    <scope>NUCLEOTIDE SEQUENCE [LARGE SCALE GENOMIC DNA]</scope>
    <source>
        <strain evidence="2 3">DSM 29589</strain>
    </source>
</reference>
<dbReference type="Proteomes" id="UP000183974">
    <property type="component" value="Unassembled WGS sequence"/>
</dbReference>
<evidence type="ECO:0000313" key="3">
    <source>
        <dbReference type="Proteomes" id="UP000183974"/>
    </source>
</evidence>
<dbReference type="EMBL" id="FRBR01000004">
    <property type="protein sequence ID" value="SHL66368.1"/>
    <property type="molecule type" value="Genomic_DNA"/>
</dbReference>
<evidence type="ECO:0000313" key="2">
    <source>
        <dbReference type="EMBL" id="SHL66368.1"/>
    </source>
</evidence>
<feature type="compositionally biased region" description="Basic and acidic residues" evidence="1">
    <location>
        <begin position="28"/>
        <end position="37"/>
    </location>
</feature>
<sequence length="37" mass="4064">MCVVLIRRRRQGALPPSPQAATPPGYFGHEESRGEKA</sequence>
<proteinExistence type="predicted"/>
<accession>A0A1M7CGJ0</accession>